<keyword evidence="5" id="KW-0326">Glycosidase</keyword>
<sequence length="427" mass="45519">MKKPRSGRKKRFLLITAVALLVIAVIAAVSLFRSGLWNGWQMGQLPENSQTVSPLASQSSRTTATGDSFHLPRRGSVKRSPAPFPIPQTAEQKWKNSWTTAAAQAAERVKSMSLEEKVGQTIMAPLQAGYSASSMRTLIERQHVGSVLIIGNWNGGKPQLKPQVDALQNFALQSGGSRLIIATDNEGGLVQHVRGPGFERMPSALYQGKMSDDQLRLSAARWGSQLKAAGINVDLAPVLGTVQVQRSANAPIGALNRDFGLGPAGTASHGSAFVQGMKSSGVQTAIKHFPGLGAVTGNTDFTARGTVDTTTRLDSKETQPFIAVLKDHPAMVMMSLAQYRQIDPGIPAVFSQKIIRQYLRQKQGYQGIVISDSLSAGAISGYPINQLGVKLIEAGGDMACIGAPSYVQPIISGLLARAPGRTQVFLI</sequence>
<dbReference type="InterPro" id="IPR017853">
    <property type="entry name" value="GH"/>
</dbReference>
<evidence type="ECO:0000256" key="5">
    <source>
        <dbReference type="ARBA" id="ARBA00023295"/>
    </source>
</evidence>
<evidence type="ECO:0000256" key="3">
    <source>
        <dbReference type="ARBA" id="ARBA00012663"/>
    </source>
</evidence>
<evidence type="ECO:0000256" key="6">
    <source>
        <dbReference type="SAM" id="MobiDB-lite"/>
    </source>
</evidence>
<name>W5IH03_SCAIO</name>
<accession>W5IH03</accession>
<protein>
    <recommendedName>
        <fullName evidence="3">beta-N-acetylhexosaminidase</fullName>
        <ecNumber evidence="3">3.2.1.52</ecNumber>
    </recommendedName>
</protein>
<dbReference type="GO" id="GO:0005975">
    <property type="term" value="P:carbohydrate metabolic process"/>
    <property type="evidence" value="ECO:0007669"/>
    <property type="project" value="InterPro"/>
</dbReference>
<dbReference type="RefSeq" id="WP_006293736.1">
    <property type="nucleotide sequence ID" value="NZ_GG770226.1"/>
</dbReference>
<dbReference type="Gene3D" id="3.20.20.300">
    <property type="entry name" value="Glycoside hydrolase, family 3, N-terminal domain"/>
    <property type="match status" value="1"/>
</dbReference>
<dbReference type="EMBL" id="ADCX01000013">
    <property type="protein sequence ID" value="EFG26263.1"/>
    <property type="molecule type" value="Genomic_DNA"/>
</dbReference>
<comment type="caution">
    <text evidence="8">The sequence shown here is derived from an EMBL/GenBank/DDBJ whole genome shotgun (WGS) entry which is preliminary data.</text>
</comment>
<dbReference type="PANTHER" id="PTHR30480:SF13">
    <property type="entry name" value="BETA-HEXOSAMINIDASE"/>
    <property type="match status" value="1"/>
</dbReference>
<evidence type="ECO:0000313" key="9">
    <source>
        <dbReference type="Proteomes" id="UP000005777"/>
    </source>
</evidence>
<feature type="compositionally biased region" description="Polar residues" evidence="6">
    <location>
        <begin position="50"/>
        <end position="66"/>
    </location>
</feature>
<dbReference type="InterPro" id="IPR036962">
    <property type="entry name" value="Glyco_hydro_3_N_sf"/>
</dbReference>
<feature type="region of interest" description="Disordered" evidence="6">
    <location>
        <begin position="50"/>
        <end position="93"/>
    </location>
</feature>
<organism evidence="8 9">
    <name type="scientific">Scardovia inopinata F0304</name>
    <dbReference type="NCBI Taxonomy" id="641146"/>
    <lineage>
        <taxon>Bacteria</taxon>
        <taxon>Bacillati</taxon>
        <taxon>Actinomycetota</taxon>
        <taxon>Actinomycetes</taxon>
        <taxon>Bifidobacteriales</taxon>
        <taxon>Bifidobacteriaceae</taxon>
        <taxon>Scardovia</taxon>
    </lineage>
</organism>
<gene>
    <name evidence="8" type="ORF">HMPREF9020_01347</name>
</gene>
<evidence type="ECO:0000256" key="2">
    <source>
        <dbReference type="ARBA" id="ARBA00005336"/>
    </source>
</evidence>
<evidence type="ECO:0000259" key="7">
    <source>
        <dbReference type="Pfam" id="PF00933"/>
    </source>
</evidence>
<evidence type="ECO:0000313" key="8">
    <source>
        <dbReference type="EMBL" id="EFG26263.1"/>
    </source>
</evidence>
<reference evidence="8 9" key="1">
    <citation type="submission" date="2012-01" db="EMBL/GenBank/DDBJ databases">
        <title>The Genome Sequence of Scardovia inopinata F0304.</title>
        <authorList>
            <consortium name="The Broad Institute Genome Sequencing Platform"/>
            <person name="Earl A."/>
            <person name="Ward D."/>
            <person name="Feldgarden M."/>
            <person name="Gevers D."/>
            <person name="Izard J."/>
            <person name="Baranova O.V."/>
            <person name="Blanton J.M."/>
            <person name="Tanner A.C."/>
            <person name="Dewhirst F.E."/>
            <person name="Young S.K."/>
            <person name="Zeng Q."/>
            <person name="Gargeya S."/>
            <person name="Fitzgerald M."/>
            <person name="Haas B."/>
            <person name="Abouelleil A."/>
            <person name="Alvarado L."/>
            <person name="Arachchi H.M."/>
            <person name="Berlin A."/>
            <person name="Chapman S.B."/>
            <person name="Gearin G."/>
            <person name="Goldberg J."/>
            <person name="Griggs A."/>
            <person name="Gujja S."/>
            <person name="Hansen M."/>
            <person name="Heiman D."/>
            <person name="Howarth C."/>
            <person name="Larimer J."/>
            <person name="Lui A."/>
            <person name="MacDonald P.J."/>
            <person name="McCowen C."/>
            <person name="Montmayeur A."/>
            <person name="Murphy C."/>
            <person name="Neiman D."/>
            <person name="Pearson M."/>
            <person name="Priest M."/>
            <person name="Roberts A."/>
            <person name="Saif S."/>
            <person name="Shea T."/>
            <person name="Sisk P."/>
            <person name="Stolte C."/>
            <person name="Sykes S."/>
            <person name="Wortman J."/>
            <person name="Nusbaum C."/>
            <person name="Birren B."/>
        </authorList>
    </citation>
    <scope>NUCLEOTIDE SEQUENCE [LARGE SCALE GENOMIC DNA]</scope>
    <source>
        <strain evidence="8 9">F0304</strain>
    </source>
</reference>
<comment type="catalytic activity">
    <reaction evidence="1">
        <text>Hydrolysis of terminal non-reducing N-acetyl-D-hexosamine residues in N-acetyl-beta-D-hexosaminides.</text>
        <dbReference type="EC" id="3.2.1.52"/>
    </reaction>
</comment>
<dbReference type="GO" id="GO:0004563">
    <property type="term" value="F:beta-N-acetylhexosaminidase activity"/>
    <property type="evidence" value="ECO:0007669"/>
    <property type="project" value="UniProtKB-EC"/>
</dbReference>
<dbReference type="InterPro" id="IPR001764">
    <property type="entry name" value="Glyco_hydro_3_N"/>
</dbReference>
<dbReference type="EC" id="3.2.1.52" evidence="3"/>
<dbReference type="Proteomes" id="UP000005777">
    <property type="component" value="Unassembled WGS sequence"/>
</dbReference>
<dbReference type="InterPro" id="IPR050226">
    <property type="entry name" value="NagZ_Beta-hexosaminidase"/>
</dbReference>
<dbReference type="GO" id="GO:0009254">
    <property type="term" value="P:peptidoglycan turnover"/>
    <property type="evidence" value="ECO:0007669"/>
    <property type="project" value="TreeGrafter"/>
</dbReference>
<dbReference type="AlphaFoldDB" id="W5IH03"/>
<dbReference type="eggNOG" id="COG1472">
    <property type="taxonomic scope" value="Bacteria"/>
</dbReference>
<evidence type="ECO:0000256" key="4">
    <source>
        <dbReference type="ARBA" id="ARBA00022801"/>
    </source>
</evidence>
<feature type="domain" description="Glycoside hydrolase family 3 N-terminal" evidence="7">
    <location>
        <begin position="114"/>
        <end position="407"/>
    </location>
</feature>
<dbReference type="HOGENOM" id="CLU_008392_0_1_11"/>
<dbReference type="PANTHER" id="PTHR30480">
    <property type="entry name" value="BETA-HEXOSAMINIDASE-RELATED"/>
    <property type="match status" value="1"/>
</dbReference>
<dbReference type="Pfam" id="PF00933">
    <property type="entry name" value="Glyco_hydro_3"/>
    <property type="match status" value="1"/>
</dbReference>
<keyword evidence="4" id="KW-0378">Hydrolase</keyword>
<evidence type="ECO:0000256" key="1">
    <source>
        <dbReference type="ARBA" id="ARBA00001231"/>
    </source>
</evidence>
<comment type="similarity">
    <text evidence="2">Belongs to the glycosyl hydrolase 3 family.</text>
</comment>
<keyword evidence="9" id="KW-1185">Reference proteome</keyword>
<dbReference type="SUPFAM" id="SSF51445">
    <property type="entry name" value="(Trans)glycosidases"/>
    <property type="match status" value="1"/>
</dbReference>
<proteinExistence type="inferred from homology"/>